<evidence type="ECO:0000313" key="2">
    <source>
        <dbReference type="Proteomes" id="UP000051373"/>
    </source>
</evidence>
<gene>
    <name evidence="1" type="ORF">AMJ83_00035</name>
</gene>
<accession>A0A0S8FWC0</accession>
<dbReference type="Proteomes" id="UP000051373">
    <property type="component" value="Unassembled WGS sequence"/>
</dbReference>
<dbReference type="EMBL" id="LJUJ01000001">
    <property type="protein sequence ID" value="KPK64641.1"/>
    <property type="molecule type" value="Genomic_DNA"/>
</dbReference>
<proteinExistence type="predicted"/>
<dbReference type="AlphaFoldDB" id="A0A0S8FWC0"/>
<reference evidence="1 2" key="1">
    <citation type="journal article" date="2015" name="Microbiome">
        <title>Genomic resolution of linkages in carbon, nitrogen, and sulfur cycling among widespread estuary sediment bacteria.</title>
        <authorList>
            <person name="Baker B.J."/>
            <person name="Lazar C.S."/>
            <person name="Teske A.P."/>
            <person name="Dick G.J."/>
        </authorList>
    </citation>
    <scope>NUCLEOTIDE SEQUENCE [LARGE SCALE GENOMIC DNA]</scope>
    <source>
        <strain evidence="1">SM23_42</strain>
    </source>
</reference>
<sequence length="249" mass="27872">MKRVAKIQSRNVVIYCISVLLILCSACENNPTEEYEPQLNVVSILNSMEQVQHVLVDRTYLLDEPSGLPIDDALVVLSGNGFVDTLVFNYANYRYWTSPFGIAPLDTYQLMVAKDGFDTVTAVTTVPGYFTILYPWYSDTITLQDTMVIGRSANAAVYSCFFVESISNLSFFFWYEPDPLDTLIQIPIGEYLDSPLPGRYAITAVAYDSNVYEYYFTEDDSIRQAGVTGGVGLFGSTWSAHSSTYLIVE</sequence>
<comment type="caution">
    <text evidence="1">The sequence shown here is derived from an EMBL/GenBank/DDBJ whole genome shotgun (WGS) entry which is preliminary data.</text>
</comment>
<dbReference type="STRING" id="1703779.AMJ83_00035"/>
<name>A0A0S8FWC0_UNCW3</name>
<organism evidence="1 2">
    <name type="scientific">candidate division WOR_3 bacterium SM23_42</name>
    <dbReference type="NCBI Taxonomy" id="1703779"/>
    <lineage>
        <taxon>Bacteria</taxon>
        <taxon>Bacteria division WOR-3</taxon>
    </lineage>
</organism>
<protein>
    <recommendedName>
        <fullName evidence="3">DUF4249 family protein</fullName>
    </recommendedName>
</protein>
<evidence type="ECO:0008006" key="3">
    <source>
        <dbReference type="Google" id="ProtNLM"/>
    </source>
</evidence>
<evidence type="ECO:0000313" key="1">
    <source>
        <dbReference type="EMBL" id="KPK64641.1"/>
    </source>
</evidence>